<proteinExistence type="predicted"/>
<reference evidence="1 2" key="1">
    <citation type="journal article" date="2023" name="Int. J. Mol. Sci.">
        <title>De Novo Assembly and Annotation of 11 Diverse Shrub Willow (Salix) Genomes Reveals Novel Gene Organization in Sex-Linked Regions.</title>
        <authorList>
            <person name="Hyden B."/>
            <person name="Feng K."/>
            <person name="Yates T.B."/>
            <person name="Jawdy S."/>
            <person name="Cereghino C."/>
            <person name="Smart L.B."/>
            <person name="Muchero W."/>
        </authorList>
    </citation>
    <scope>NUCLEOTIDE SEQUENCE [LARGE SCALE GENOMIC DNA]</scope>
    <source>
        <tissue evidence="1">Shoot tip</tissue>
    </source>
</reference>
<keyword evidence="2" id="KW-1185">Reference proteome</keyword>
<accession>A0AAD6KVN3</accession>
<sequence length="102" mass="11724">MATRFHARGRVQTPSISITAARRNQIFEEDQKVERLILEILLPSRFVAPTSVVMVTRSLKQSSDSTWQAVFRALSSRTYRVLSQYNLGMPYPVSFERVHGPR</sequence>
<gene>
    <name evidence="1" type="ORF">OIU84_021655</name>
</gene>
<name>A0AAD6KVN3_9ROSI</name>
<evidence type="ECO:0000313" key="2">
    <source>
        <dbReference type="Proteomes" id="UP001162972"/>
    </source>
</evidence>
<dbReference type="EMBL" id="JAPFFJ010000004">
    <property type="protein sequence ID" value="KAJ6430293.1"/>
    <property type="molecule type" value="Genomic_DNA"/>
</dbReference>
<comment type="caution">
    <text evidence="1">The sequence shown here is derived from an EMBL/GenBank/DDBJ whole genome shotgun (WGS) entry which is preliminary data.</text>
</comment>
<dbReference type="AlphaFoldDB" id="A0AAD6KVN3"/>
<dbReference type="Proteomes" id="UP001162972">
    <property type="component" value="Chromosome 8"/>
</dbReference>
<evidence type="ECO:0000313" key="1">
    <source>
        <dbReference type="EMBL" id="KAJ6430293.1"/>
    </source>
</evidence>
<organism evidence="1 2">
    <name type="scientific">Salix udensis</name>
    <dbReference type="NCBI Taxonomy" id="889485"/>
    <lineage>
        <taxon>Eukaryota</taxon>
        <taxon>Viridiplantae</taxon>
        <taxon>Streptophyta</taxon>
        <taxon>Embryophyta</taxon>
        <taxon>Tracheophyta</taxon>
        <taxon>Spermatophyta</taxon>
        <taxon>Magnoliopsida</taxon>
        <taxon>eudicotyledons</taxon>
        <taxon>Gunneridae</taxon>
        <taxon>Pentapetalae</taxon>
        <taxon>rosids</taxon>
        <taxon>fabids</taxon>
        <taxon>Malpighiales</taxon>
        <taxon>Salicaceae</taxon>
        <taxon>Saliceae</taxon>
        <taxon>Salix</taxon>
    </lineage>
</organism>
<protein>
    <submittedName>
        <fullName evidence="1">Uncharacterized protein</fullName>
    </submittedName>
</protein>